<feature type="coiled-coil region" evidence="1">
    <location>
        <begin position="65"/>
        <end position="106"/>
    </location>
</feature>
<evidence type="ECO:0000313" key="2">
    <source>
        <dbReference type="EMBL" id="RJF78068.1"/>
    </source>
</evidence>
<dbReference type="EMBL" id="QYUL01000004">
    <property type="protein sequence ID" value="RJF78068.1"/>
    <property type="molecule type" value="Genomic_DNA"/>
</dbReference>
<sequence>MPWAGDEAVDDVLQNLIGLAADTAAPWWVKAALGGAGVAGCLYLRSRKQRTEEDVTLTAVHSKAYAALKRQITDQATTISQLQKEIQDLYAELRRQQEAEMSARKELGTIQVELHMTRQAMEEWATVWEQVQTQVKANACAECVLSHIHPPFIPQGVSP</sequence>
<accession>A0A418VP69</accession>
<evidence type="ECO:0000256" key="1">
    <source>
        <dbReference type="SAM" id="Coils"/>
    </source>
</evidence>
<dbReference type="AlphaFoldDB" id="A0A418VP69"/>
<keyword evidence="3" id="KW-1185">Reference proteome</keyword>
<reference evidence="2 3" key="1">
    <citation type="submission" date="2018-09" db="EMBL/GenBank/DDBJ databases">
        <authorList>
            <person name="Zhu H."/>
        </authorList>
    </citation>
    <scope>NUCLEOTIDE SEQUENCE [LARGE SCALE GENOMIC DNA]</scope>
    <source>
        <strain evidence="2 3">K2W22B-5</strain>
    </source>
</reference>
<organism evidence="2 3">
    <name type="scientific">Azospirillum cavernae</name>
    <dbReference type="NCBI Taxonomy" id="2320860"/>
    <lineage>
        <taxon>Bacteria</taxon>
        <taxon>Pseudomonadati</taxon>
        <taxon>Pseudomonadota</taxon>
        <taxon>Alphaproteobacteria</taxon>
        <taxon>Rhodospirillales</taxon>
        <taxon>Azospirillaceae</taxon>
        <taxon>Azospirillum</taxon>
    </lineage>
</organism>
<comment type="caution">
    <text evidence="2">The sequence shown here is derived from an EMBL/GenBank/DDBJ whole genome shotgun (WGS) entry which is preliminary data.</text>
</comment>
<gene>
    <name evidence="2" type="ORF">D3877_23345</name>
</gene>
<evidence type="ECO:0000313" key="3">
    <source>
        <dbReference type="Proteomes" id="UP000283458"/>
    </source>
</evidence>
<name>A0A418VP69_9PROT</name>
<proteinExistence type="predicted"/>
<protein>
    <submittedName>
        <fullName evidence="2">Uncharacterized protein</fullName>
    </submittedName>
</protein>
<dbReference type="Proteomes" id="UP000283458">
    <property type="component" value="Unassembled WGS sequence"/>
</dbReference>
<keyword evidence="1" id="KW-0175">Coiled coil</keyword>